<keyword evidence="2" id="KW-1185">Reference proteome</keyword>
<proteinExistence type="predicted"/>
<dbReference type="InterPro" id="IPR019657">
    <property type="entry name" value="ComFB"/>
</dbReference>
<name>A0ABU4JTA8_9CLOT</name>
<organism evidence="1 2">
    <name type="scientific">Clostridium tanneri</name>
    <dbReference type="NCBI Taxonomy" id="3037988"/>
    <lineage>
        <taxon>Bacteria</taxon>
        <taxon>Bacillati</taxon>
        <taxon>Bacillota</taxon>
        <taxon>Clostridia</taxon>
        <taxon>Eubacteriales</taxon>
        <taxon>Clostridiaceae</taxon>
        <taxon>Clostridium</taxon>
    </lineage>
</organism>
<accession>A0ABU4JTA8</accession>
<sequence length="88" mass="10142">MITNYMEIVVDNLLPSILEGFEDVCRCERCLDDIRAIALNNLKPLYVVSDKGILYTKVNELKMQFNTDVIQELVKSIQIVSKNPRHTD</sequence>
<dbReference type="Proteomes" id="UP001281656">
    <property type="component" value="Unassembled WGS sequence"/>
</dbReference>
<dbReference type="RefSeq" id="WP_261670067.1">
    <property type="nucleotide sequence ID" value="NZ_JARUJP010000009.1"/>
</dbReference>
<dbReference type="Pfam" id="PF10719">
    <property type="entry name" value="ComFB"/>
    <property type="match status" value="1"/>
</dbReference>
<comment type="caution">
    <text evidence="1">The sequence shown here is derived from an EMBL/GenBank/DDBJ whole genome shotgun (WGS) entry which is preliminary data.</text>
</comment>
<gene>
    <name evidence="1" type="ORF">P8V03_09545</name>
</gene>
<evidence type="ECO:0000313" key="2">
    <source>
        <dbReference type="Proteomes" id="UP001281656"/>
    </source>
</evidence>
<evidence type="ECO:0000313" key="1">
    <source>
        <dbReference type="EMBL" id="MDW8801397.1"/>
    </source>
</evidence>
<protein>
    <submittedName>
        <fullName evidence="1">Late competence development ComFB family protein</fullName>
    </submittedName>
</protein>
<dbReference type="EMBL" id="JARUJP010000009">
    <property type="protein sequence ID" value="MDW8801397.1"/>
    <property type="molecule type" value="Genomic_DNA"/>
</dbReference>
<reference evidence="1 2" key="1">
    <citation type="submission" date="2023-04" db="EMBL/GenBank/DDBJ databases">
        <title>Clostridium tannerae sp. nov., isolated from the fecal material of an alpaca.</title>
        <authorList>
            <person name="Miller S."/>
            <person name="Hendry M."/>
            <person name="King J."/>
            <person name="Sankaranarayanan K."/>
            <person name="Lawson P.A."/>
        </authorList>
    </citation>
    <scope>NUCLEOTIDE SEQUENCE [LARGE SCALE GENOMIC DNA]</scope>
    <source>
        <strain evidence="1 2">A1-XYC3</strain>
    </source>
</reference>